<dbReference type="SMART" id="SM00156">
    <property type="entry name" value="PP2Ac"/>
    <property type="match status" value="1"/>
</dbReference>
<dbReference type="SUPFAM" id="SSF56300">
    <property type="entry name" value="Metallo-dependent phosphatases"/>
    <property type="match status" value="1"/>
</dbReference>
<dbReference type="AlphaFoldDB" id="A0A0C3JXL2"/>
<evidence type="ECO:0000313" key="8">
    <source>
        <dbReference type="Proteomes" id="UP000054217"/>
    </source>
</evidence>
<protein>
    <recommendedName>
        <fullName evidence="1">protein-serine/threonine phosphatase</fullName>
        <ecNumber evidence="1">3.1.3.16</ecNumber>
    </recommendedName>
</protein>
<evidence type="ECO:0000259" key="6">
    <source>
        <dbReference type="SMART" id="SM00156"/>
    </source>
</evidence>
<evidence type="ECO:0000256" key="1">
    <source>
        <dbReference type="ARBA" id="ARBA00013081"/>
    </source>
</evidence>
<evidence type="ECO:0000256" key="3">
    <source>
        <dbReference type="ARBA" id="ARBA00022801"/>
    </source>
</evidence>
<sequence length="290" mass="32431">MVIQISSQGHFVAWQSGSMTNANKNTEAPQYGKLAVTCSTIRTLLHPSQIIDGETLCIHGGLSPDIRILDQIRVLSRAQEIPHEGAFCDPDDIDNWAVSPRGAGWLFGGNVTREFNHVNSLSLIARAHQLVQEGYKYMFDNALVTVWSAPNYCYRCGNMASMLTLREGGEHEFKVFGPAPENEKDKGMGRRNPGMQYIKVTISIRLIPLLADSDVASPSPHHRILEHEYDWGTNTVRNTKIASDWDSLLVSFWRQPNVRQRNGINGTADTTTVNFGIPRRVEILYHDSGL</sequence>
<dbReference type="Gene3D" id="3.60.21.10">
    <property type="match status" value="1"/>
</dbReference>
<name>A0A0C3JXL2_PISTI</name>
<dbReference type="STRING" id="870435.A0A0C3JXL2"/>
<dbReference type="InterPro" id="IPR006186">
    <property type="entry name" value="Ser/Thr-sp_prot-phosphatase"/>
</dbReference>
<keyword evidence="4" id="KW-0464">Manganese</keyword>
<evidence type="ECO:0000256" key="5">
    <source>
        <dbReference type="ARBA" id="ARBA00048336"/>
    </source>
</evidence>
<organism evidence="7 8">
    <name type="scientific">Pisolithus tinctorius Marx 270</name>
    <dbReference type="NCBI Taxonomy" id="870435"/>
    <lineage>
        <taxon>Eukaryota</taxon>
        <taxon>Fungi</taxon>
        <taxon>Dikarya</taxon>
        <taxon>Basidiomycota</taxon>
        <taxon>Agaricomycotina</taxon>
        <taxon>Agaricomycetes</taxon>
        <taxon>Agaricomycetidae</taxon>
        <taxon>Boletales</taxon>
        <taxon>Sclerodermatineae</taxon>
        <taxon>Pisolithaceae</taxon>
        <taxon>Pisolithus</taxon>
    </lineage>
</organism>
<dbReference type="GO" id="GO:0004722">
    <property type="term" value="F:protein serine/threonine phosphatase activity"/>
    <property type="evidence" value="ECO:0007669"/>
    <property type="project" value="UniProtKB-EC"/>
</dbReference>
<dbReference type="InterPro" id="IPR004843">
    <property type="entry name" value="Calcineurin-like_PHP"/>
</dbReference>
<dbReference type="EC" id="3.1.3.16" evidence="1"/>
<dbReference type="PRINTS" id="PR00114">
    <property type="entry name" value="STPHPHTASE"/>
</dbReference>
<dbReference type="OrthoDB" id="1930084at2759"/>
<reference evidence="8" key="2">
    <citation type="submission" date="2015-01" db="EMBL/GenBank/DDBJ databases">
        <title>Evolutionary Origins and Diversification of the Mycorrhizal Mutualists.</title>
        <authorList>
            <consortium name="DOE Joint Genome Institute"/>
            <consortium name="Mycorrhizal Genomics Consortium"/>
            <person name="Kohler A."/>
            <person name="Kuo A."/>
            <person name="Nagy L.G."/>
            <person name="Floudas D."/>
            <person name="Copeland A."/>
            <person name="Barry K.W."/>
            <person name="Cichocki N."/>
            <person name="Veneault-Fourrey C."/>
            <person name="LaButti K."/>
            <person name="Lindquist E.A."/>
            <person name="Lipzen A."/>
            <person name="Lundell T."/>
            <person name="Morin E."/>
            <person name="Murat C."/>
            <person name="Riley R."/>
            <person name="Ohm R."/>
            <person name="Sun H."/>
            <person name="Tunlid A."/>
            <person name="Henrissat B."/>
            <person name="Grigoriev I.V."/>
            <person name="Hibbett D.S."/>
            <person name="Martin F."/>
        </authorList>
    </citation>
    <scope>NUCLEOTIDE SEQUENCE [LARGE SCALE GENOMIC DNA]</scope>
    <source>
        <strain evidence="8">Marx 270</strain>
    </source>
</reference>
<dbReference type="Pfam" id="PF00149">
    <property type="entry name" value="Metallophos"/>
    <property type="match status" value="1"/>
</dbReference>
<proteinExistence type="predicted"/>
<dbReference type="InterPro" id="IPR047129">
    <property type="entry name" value="PPA2-like"/>
</dbReference>
<dbReference type="InterPro" id="IPR029052">
    <property type="entry name" value="Metallo-depent_PP-like"/>
</dbReference>
<evidence type="ECO:0000313" key="7">
    <source>
        <dbReference type="EMBL" id="KIO02157.1"/>
    </source>
</evidence>
<feature type="domain" description="Serine/threonine specific protein phosphatases" evidence="6">
    <location>
        <begin position="2"/>
        <end position="180"/>
    </location>
</feature>
<dbReference type="InParanoid" id="A0A0C3JXL2"/>
<evidence type="ECO:0000256" key="4">
    <source>
        <dbReference type="ARBA" id="ARBA00023211"/>
    </source>
</evidence>
<evidence type="ECO:0000256" key="2">
    <source>
        <dbReference type="ARBA" id="ARBA00022723"/>
    </source>
</evidence>
<dbReference type="Proteomes" id="UP000054217">
    <property type="component" value="Unassembled WGS sequence"/>
</dbReference>
<keyword evidence="2" id="KW-0479">Metal-binding</keyword>
<gene>
    <name evidence="7" type="ORF">M404DRAFT_28090</name>
</gene>
<reference evidence="7 8" key="1">
    <citation type="submission" date="2014-04" db="EMBL/GenBank/DDBJ databases">
        <authorList>
            <consortium name="DOE Joint Genome Institute"/>
            <person name="Kuo A."/>
            <person name="Kohler A."/>
            <person name="Costa M.D."/>
            <person name="Nagy L.G."/>
            <person name="Floudas D."/>
            <person name="Copeland A."/>
            <person name="Barry K.W."/>
            <person name="Cichocki N."/>
            <person name="Veneault-Fourrey C."/>
            <person name="LaButti K."/>
            <person name="Lindquist E.A."/>
            <person name="Lipzen A."/>
            <person name="Lundell T."/>
            <person name="Morin E."/>
            <person name="Murat C."/>
            <person name="Sun H."/>
            <person name="Tunlid A."/>
            <person name="Henrissat B."/>
            <person name="Grigoriev I.V."/>
            <person name="Hibbett D.S."/>
            <person name="Martin F."/>
            <person name="Nordberg H.P."/>
            <person name="Cantor M.N."/>
            <person name="Hua S.X."/>
        </authorList>
    </citation>
    <scope>NUCLEOTIDE SEQUENCE [LARGE SCALE GENOMIC DNA]</scope>
    <source>
        <strain evidence="7 8">Marx 270</strain>
    </source>
</reference>
<dbReference type="GO" id="GO:0046872">
    <property type="term" value="F:metal ion binding"/>
    <property type="evidence" value="ECO:0007669"/>
    <property type="project" value="UniProtKB-KW"/>
</dbReference>
<keyword evidence="8" id="KW-1185">Reference proteome</keyword>
<accession>A0A0C3JXL2</accession>
<dbReference type="HOGENOM" id="CLU_960159_0_0_1"/>
<dbReference type="PANTHER" id="PTHR45619">
    <property type="entry name" value="SERINE/THREONINE-PROTEIN PHOSPHATASE PP2A-RELATED"/>
    <property type="match status" value="1"/>
</dbReference>
<dbReference type="EMBL" id="KN831983">
    <property type="protein sequence ID" value="KIO02157.1"/>
    <property type="molecule type" value="Genomic_DNA"/>
</dbReference>
<keyword evidence="3" id="KW-0378">Hydrolase</keyword>
<comment type="catalytic activity">
    <reaction evidence="5">
        <text>O-phospho-L-threonyl-[protein] + H2O = L-threonyl-[protein] + phosphate</text>
        <dbReference type="Rhea" id="RHEA:47004"/>
        <dbReference type="Rhea" id="RHEA-COMP:11060"/>
        <dbReference type="Rhea" id="RHEA-COMP:11605"/>
        <dbReference type="ChEBI" id="CHEBI:15377"/>
        <dbReference type="ChEBI" id="CHEBI:30013"/>
        <dbReference type="ChEBI" id="CHEBI:43474"/>
        <dbReference type="ChEBI" id="CHEBI:61977"/>
        <dbReference type="EC" id="3.1.3.16"/>
    </reaction>
</comment>